<dbReference type="Pfam" id="PF07859">
    <property type="entry name" value="Abhydrolase_3"/>
    <property type="match status" value="1"/>
</dbReference>
<accession>A0A0L1JQ03</accession>
<dbReference type="PATRIC" id="fig|1317121.7.peg.3050"/>
<dbReference type="OrthoDB" id="9771666at2"/>
<feature type="domain" description="Alpha/beta hydrolase fold-3" evidence="2">
    <location>
        <begin position="70"/>
        <end position="185"/>
    </location>
</feature>
<gene>
    <name evidence="3" type="ORF">ATO11_11835</name>
</gene>
<dbReference type="EMBL" id="AQQZ01000004">
    <property type="protein sequence ID" value="KNG93850.1"/>
    <property type="molecule type" value="Genomic_DNA"/>
</dbReference>
<name>A0A0L1JQ03_9RHOB</name>
<comment type="caution">
    <text evidence="3">The sequence shown here is derived from an EMBL/GenBank/DDBJ whole genome shotgun (WGS) entry which is preliminary data.</text>
</comment>
<dbReference type="AlphaFoldDB" id="A0A0L1JQ03"/>
<dbReference type="SUPFAM" id="SSF53474">
    <property type="entry name" value="alpha/beta-Hydrolases"/>
    <property type="match status" value="1"/>
</dbReference>
<dbReference type="RefSeq" id="WP_050531056.1">
    <property type="nucleotide sequence ID" value="NZ_AQQZ01000004.1"/>
</dbReference>
<dbReference type="Proteomes" id="UP000036938">
    <property type="component" value="Unassembled WGS sequence"/>
</dbReference>
<dbReference type="GO" id="GO:0016787">
    <property type="term" value="F:hydrolase activity"/>
    <property type="evidence" value="ECO:0007669"/>
    <property type="project" value="UniProtKB-KW"/>
</dbReference>
<dbReference type="Gene3D" id="3.40.50.1820">
    <property type="entry name" value="alpha/beta hydrolase"/>
    <property type="match status" value="1"/>
</dbReference>
<keyword evidence="4" id="KW-1185">Reference proteome</keyword>
<dbReference type="PANTHER" id="PTHR48081:SF33">
    <property type="entry name" value="KYNURENINE FORMAMIDASE"/>
    <property type="match status" value="1"/>
</dbReference>
<evidence type="ECO:0000313" key="3">
    <source>
        <dbReference type="EMBL" id="KNG93850.1"/>
    </source>
</evidence>
<organism evidence="3 4">
    <name type="scientific">Pseudaestuariivita atlantica</name>
    <dbReference type="NCBI Taxonomy" id="1317121"/>
    <lineage>
        <taxon>Bacteria</taxon>
        <taxon>Pseudomonadati</taxon>
        <taxon>Pseudomonadota</taxon>
        <taxon>Alphaproteobacteria</taxon>
        <taxon>Rhodobacterales</taxon>
        <taxon>Paracoccaceae</taxon>
        <taxon>Pseudaestuariivita</taxon>
    </lineage>
</organism>
<evidence type="ECO:0000256" key="1">
    <source>
        <dbReference type="ARBA" id="ARBA00022801"/>
    </source>
</evidence>
<dbReference type="InterPro" id="IPR013094">
    <property type="entry name" value="AB_hydrolase_3"/>
</dbReference>
<keyword evidence="1" id="KW-0378">Hydrolase</keyword>
<evidence type="ECO:0000259" key="2">
    <source>
        <dbReference type="Pfam" id="PF07859"/>
    </source>
</evidence>
<dbReference type="InterPro" id="IPR029058">
    <property type="entry name" value="AB_hydrolase_fold"/>
</dbReference>
<dbReference type="InterPro" id="IPR050300">
    <property type="entry name" value="GDXG_lipolytic_enzyme"/>
</dbReference>
<reference evidence="3 4" key="1">
    <citation type="journal article" date="2015" name="Int. J. Syst. Evol. Microbiol.">
        <title>Aestuariivita atlantica sp. nov., isolated from deep sea sediment of the Atlantic Ocean.</title>
        <authorList>
            <person name="Li G."/>
            <person name="Lai Q."/>
            <person name="Du Y."/>
            <person name="Liu X."/>
            <person name="Sun F."/>
            <person name="Shao Z."/>
        </authorList>
    </citation>
    <scope>NUCLEOTIDE SEQUENCE [LARGE SCALE GENOMIC DNA]</scope>
    <source>
        <strain evidence="3 4">22II-S11-z3</strain>
    </source>
</reference>
<dbReference type="STRING" id="1317121.ATO11_11835"/>
<protein>
    <submittedName>
        <fullName evidence="3">Esterase</fullName>
    </submittedName>
</protein>
<evidence type="ECO:0000313" key="4">
    <source>
        <dbReference type="Proteomes" id="UP000036938"/>
    </source>
</evidence>
<sequence length="268" mass="28880">MDQASWDAAYNNVDHIPDGASYPARWQARATTYLAKCLGQGRAQNDLPYGRGDRALFDLILPQGAAEGLVVFVHGGYWLKFDKTYWTHLAAGPTLAGWAVAMPSYDLCPDVRIGDITRQVAQAITVAAEQVAGPIALAGHSAGGHLVSRMMEPGMLPDAVAARLVSCVPISPVSDLAPLMNTSMNESLRIDAGEAQAESPVHMTDRLDVPVTVWVGAAERPSFLDQARWQAEAWGVDLVEATDRHHFDVIDALEDPGSAMCRAILRHG</sequence>
<proteinExistence type="predicted"/>
<dbReference type="PANTHER" id="PTHR48081">
    <property type="entry name" value="AB HYDROLASE SUPERFAMILY PROTEIN C4A8.06C"/>
    <property type="match status" value="1"/>
</dbReference>